<name>A0A4Q7ZFD3_9ACTN</name>
<feature type="compositionally biased region" description="Low complexity" evidence="1">
    <location>
        <begin position="296"/>
        <end position="306"/>
    </location>
</feature>
<dbReference type="Proteomes" id="UP000292564">
    <property type="component" value="Unassembled WGS sequence"/>
</dbReference>
<proteinExistence type="predicted"/>
<organism evidence="2 3">
    <name type="scientific">Krasilnikovia cinnamomea</name>
    <dbReference type="NCBI Taxonomy" id="349313"/>
    <lineage>
        <taxon>Bacteria</taxon>
        <taxon>Bacillati</taxon>
        <taxon>Actinomycetota</taxon>
        <taxon>Actinomycetes</taxon>
        <taxon>Micromonosporales</taxon>
        <taxon>Micromonosporaceae</taxon>
        <taxon>Krasilnikovia</taxon>
    </lineage>
</organism>
<feature type="region of interest" description="Disordered" evidence="1">
    <location>
        <begin position="87"/>
        <end position="122"/>
    </location>
</feature>
<feature type="region of interest" description="Disordered" evidence="1">
    <location>
        <begin position="146"/>
        <end position="173"/>
    </location>
</feature>
<dbReference type="EMBL" id="SHKY01000001">
    <property type="protein sequence ID" value="RZU48805.1"/>
    <property type="molecule type" value="Genomic_DNA"/>
</dbReference>
<feature type="region of interest" description="Disordered" evidence="1">
    <location>
        <begin position="296"/>
        <end position="319"/>
    </location>
</feature>
<feature type="compositionally biased region" description="Low complexity" evidence="1">
    <location>
        <begin position="403"/>
        <end position="419"/>
    </location>
</feature>
<protein>
    <recommendedName>
        <fullName evidence="4">IclR-like helix-turn-helix domain-containing protein</fullName>
    </recommendedName>
</protein>
<evidence type="ECO:0000313" key="2">
    <source>
        <dbReference type="EMBL" id="RZU48805.1"/>
    </source>
</evidence>
<feature type="region of interest" description="Disordered" evidence="1">
    <location>
        <begin position="1"/>
        <end position="22"/>
    </location>
</feature>
<evidence type="ECO:0000256" key="1">
    <source>
        <dbReference type="SAM" id="MobiDB-lite"/>
    </source>
</evidence>
<dbReference type="InterPro" id="IPR036388">
    <property type="entry name" value="WH-like_DNA-bd_sf"/>
</dbReference>
<accession>A0A4Q7ZFD3</accession>
<evidence type="ECO:0000313" key="3">
    <source>
        <dbReference type="Proteomes" id="UP000292564"/>
    </source>
</evidence>
<evidence type="ECO:0008006" key="4">
    <source>
        <dbReference type="Google" id="ProtNLM"/>
    </source>
</evidence>
<comment type="caution">
    <text evidence="2">The sequence shown here is derived from an EMBL/GenBank/DDBJ whole genome shotgun (WGS) entry which is preliminary data.</text>
</comment>
<dbReference type="Gene3D" id="1.10.10.10">
    <property type="entry name" value="Winged helix-like DNA-binding domain superfamily/Winged helix DNA-binding domain"/>
    <property type="match status" value="1"/>
</dbReference>
<feature type="compositionally biased region" description="Polar residues" evidence="1">
    <location>
        <begin position="87"/>
        <end position="99"/>
    </location>
</feature>
<reference evidence="2 3" key="1">
    <citation type="submission" date="2019-02" db="EMBL/GenBank/DDBJ databases">
        <title>Sequencing the genomes of 1000 actinobacteria strains.</title>
        <authorList>
            <person name="Klenk H.-P."/>
        </authorList>
    </citation>
    <scope>NUCLEOTIDE SEQUENCE [LARGE SCALE GENOMIC DNA]</scope>
    <source>
        <strain evidence="2 3">DSM 45162</strain>
    </source>
</reference>
<gene>
    <name evidence="2" type="ORF">EV385_0529</name>
</gene>
<feature type="region of interest" description="Disordered" evidence="1">
    <location>
        <begin position="397"/>
        <end position="428"/>
    </location>
</feature>
<keyword evidence="3" id="KW-1185">Reference proteome</keyword>
<dbReference type="AlphaFoldDB" id="A0A4Q7ZFD3"/>
<sequence>MDVGTNKRPGETAKTKTHRRRMRNSLSPFSVEVIVMSAAATATPTAKAIARTLIAHPDGITTRDLAAAARVGASTAAKVLVAMENDGTATRTPGPTNGTRKAADIWRPTAAITADEETDMPADTITTHDALTTDDAPTEDVAVTSDAAGADEPGDASDAAGTDEPDDASNAAGSTLAAAVPAVPVSAVPVSGAPSGSADHFKIVMVAGVLGDHPDGVTAADVAEESGLRGPVVARVLTAMEVAGAAVRQPGGSDAAPELWVRGDADLSTVDLANAAPYRECVCTCGHRHRVRTGATVTTRRTGRTTGEVNTDGTSKLGKNGLRNQVEAFMRDLGPGHEVTPGTVGRELGGRSSGACLNALGRLSAAGAVVLTSEAPVKYALADTAPAPSDEVAALMTRPAISDTTTDAPDTQTDNAADASTDDEARAA</sequence>